<feature type="compositionally biased region" description="Polar residues" evidence="1">
    <location>
        <begin position="59"/>
        <end position="73"/>
    </location>
</feature>
<accession>A0A0A9GGA4</accession>
<dbReference type="EMBL" id="GBRH01174369">
    <property type="protein sequence ID" value="JAE23527.1"/>
    <property type="molecule type" value="Transcribed_RNA"/>
</dbReference>
<evidence type="ECO:0000256" key="1">
    <source>
        <dbReference type="SAM" id="MobiDB-lite"/>
    </source>
</evidence>
<reference evidence="2" key="1">
    <citation type="submission" date="2014-09" db="EMBL/GenBank/DDBJ databases">
        <authorList>
            <person name="Magalhaes I.L.F."/>
            <person name="Oliveira U."/>
            <person name="Santos F.R."/>
            <person name="Vidigal T.H.D.A."/>
            <person name="Brescovit A.D."/>
            <person name="Santos A.J."/>
        </authorList>
    </citation>
    <scope>NUCLEOTIDE SEQUENCE</scope>
    <source>
        <tissue evidence="2">Shoot tissue taken approximately 20 cm above the soil surface</tissue>
    </source>
</reference>
<organism evidence="2">
    <name type="scientific">Arundo donax</name>
    <name type="common">Giant reed</name>
    <name type="synonym">Donax arundinaceus</name>
    <dbReference type="NCBI Taxonomy" id="35708"/>
    <lineage>
        <taxon>Eukaryota</taxon>
        <taxon>Viridiplantae</taxon>
        <taxon>Streptophyta</taxon>
        <taxon>Embryophyta</taxon>
        <taxon>Tracheophyta</taxon>
        <taxon>Spermatophyta</taxon>
        <taxon>Magnoliopsida</taxon>
        <taxon>Liliopsida</taxon>
        <taxon>Poales</taxon>
        <taxon>Poaceae</taxon>
        <taxon>PACMAD clade</taxon>
        <taxon>Arundinoideae</taxon>
        <taxon>Arundineae</taxon>
        <taxon>Arundo</taxon>
    </lineage>
</organism>
<name>A0A0A9GGA4_ARUDO</name>
<dbReference type="AlphaFoldDB" id="A0A0A9GGA4"/>
<reference evidence="2" key="2">
    <citation type="journal article" date="2015" name="Data Brief">
        <title>Shoot transcriptome of the giant reed, Arundo donax.</title>
        <authorList>
            <person name="Barrero R.A."/>
            <person name="Guerrero F.D."/>
            <person name="Moolhuijzen P."/>
            <person name="Goolsby J.A."/>
            <person name="Tidwell J."/>
            <person name="Bellgard S.E."/>
            <person name="Bellgard M.I."/>
        </authorList>
    </citation>
    <scope>NUCLEOTIDE SEQUENCE</scope>
    <source>
        <tissue evidence="2">Shoot tissue taken approximately 20 cm above the soil surface</tissue>
    </source>
</reference>
<feature type="region of interest" description="Disordered" evidence="1">
    <location>
        <begin position="1"/>
        <end position="73"/>
    </location>
</feature>
<evidence type="ECO:0000313" key="2">
    <source>
        <dbReference type="EMBL" id="JAE23527.1"/>
    </source>
</evidence>
<feature type="compositionally biased region" description="Polar residues" evidence="1">
    <location>
        <begin position="1"/>
        <end position="27"/>
    </location>
</feature>
<protein>
    <submittedName>
        <fullName evidence="2">Uncharacterized protein</fullName>
    </submittedName>
</protein>
<sequence>MSRFTGASKNHSSQGSALSLGQWSTEPTPRHKKRKDESNLGHSNLSGKSAEGSQARGAESNTTSEMQQSPPEK</sequence>
<proteinExistence type="predicted"/>